<comment type="caution">
    <text evidence="1">The sequence shown here is derived from an EMBL/GenBank/DDBJ whole genome shotgun (WGS) entry which is preliminary data.</text>
</comment>
<evidence type="ECO:0000313" key="2">
    <source>
        <dbReference type="Proteomes" id="UP000215059"/>
    </source>
</evidence>
<dbReference type="OrthoDB" id="2824965at2"/>
<keyword evidence="2" id="KW-1185">Reference proteome</keyword>
<evidence type="ECO:0000313" key="1">
    <source>
        <dbReference type="EMBL" id="OYD57789.1"/>
    </source>
</evidence>
<dbReference type="AlphaFoldDB" id="A0A235F9E2"/>
<dbReference type="Proteomes" id="UP000215059">
    <property type="component" value="Unassembled WGS sequence"/>
</dbReference>
<reference evidence="1 2" key="1">
    <citation type="submission" date="2017-07" db="EMBL/GenBank/DDBJ databases">
        <title>Fictibacillus sp. nov. GDSW-R2A3 Genome sequencing and assembly.</title>
        <authorList>
            <person name="Mayilraj S."/>
        </authorList>
    </citation>
    <scope>NUCLEOTIDE SEQUENCE [LARGE SCALE GENOMIC DNA]</scope>
    <source>
        <strain evidence="1 2">GDSW-R2A3</strain>
    </source>
</reference>
<accession>A0A235F9E2</accession>
<organism evidence="1 2">
    <name type="scientific">Fictibacillus aquaticus</name>
    <dbReference type="NCBI Taxonomy" id="2021314"/>
    <lineage>
        <taxon>Bacteria</taxon>
        <taxon>Bacillati</taxon>
        <taxon>Bacillota</taxon>
        <taxon>Bacilli</taxon>
        <taxon>Bacillales</taxon>
        <taxon>Fictibacillaceae</taxon>
        <taxon>Fictibacillus</taxon>
    </lineage>
</organism>
<gene>
    <name evidence="1" type="ORF">CGZ90_13250</name>
</gene>
<sequence>MTKNAKKSNEFFYQLFKTSKARELAREINDYLYFESPYQNEVEDYHERYKNGQRTDCIGYISKIGNYKFATITVARKVCFVLHLGNKFHTERAIQMQKEIDELLKHNYQSTDNTKLTQGEVYIRLEWVEELAQIKPFIDEAYRLRLISM</sequence>
<name>A0A235F9E2_9BACL</name>
<proteinExistence type="predicted"/>
<protein>
    <submittedName>
        <fullName evidence="1">Uncharacterized protein</fullName>
    </submittedName>
</protein>
<dbReference type="EMBL" id="NOII01000003">
    <property type="protein sequence ID" value="OYD57789.1"/>
    <property type="molecule type" value="Genomic_DNA"/>
</dbReference>